<keyword evidence="1" id="KW-0812">Transmembrane</keyword>
<dbReference type="InterPro" id="IPR006481">
    <property type="entry name" value="Phage_lambda_GpS_holin"/>
</dbReference>
<organism evidence="2 3">
    <name type="scientific">[Haemophilus] felis</name>
    <dbReference type="NCBI Taxonomy" id="123822"/>
    <lineage>
        <taxon>Bacteria</taxon>
        <taxon>Pseudomonadati</taxon>
        <taxon>Pseudomonadota</taxon>
        <taxon>Gammaproteobacteria</taxon>
        <taxon>Pasteurellales</taxon>
        <taxon>Pasteurellaceae</taxon>
    </lineage>
</organism>
<feature type="transmembrane region" description="Helical" evidence="1">
    <location>
        <begin position="57"/>
        <end position="74"/>
    </location>
</feature>
<dbReference type="Proteomes" id="UP000190023">
    <property type="component" value="Unassembled WGS sequence"/>
</dbReference>
<dbReference type="NCBIfam" id="TIGR01594">
    <property type="entry name" value="holin_lambda"/>
    <property type="match status" value="1"/>
</dbReference>
<keyword evidence="1" id="KW-0472">Membrane</keyword>
<accession>A0A1T0B322</accession>
<reference evidence="2 3" key="1">
    <citation type="submission" date="2017-02" db="EMBL/GenBank/DDBJ databases">
        <title>Draft genome sequence of Haemophilus felis CCUG 31170 type strain.</title>
        <authorList>
            <person name="Engstrom-Jakobsson H."/>
            <person name="Salva-Serra F."/>
            <person name="Thorell K."/>
            <person name="Gonzales-Siles L."/>
            <person name="Karlsson R."/>
            <person name="Boulund F."/>
            <person name="Engstrand L."/>
            <person name="Kristiansson E."/>
            <person name="Moore E."/>
        </authorList>
    </citation>
    <scope>NUCLEOTIDE SEQUENCE [LARGE SCALE GENOMIC DNA]</scope>
    <source>
        <strain evidence="2 3">CCUG 31170</strain>
    </source>
</reference>
<proteinExistence type="predicted"/>
<dbReference type="Pfam" id="PF05106">
    <property type="entry name" value="Phage_holin_3_1"/>
    <property type="match status" value="1"/>
</dbReference>
<comment type="caution">
    <text evidence="2">The sequence shown here is derived from an EMBL/GenBank/DDBJ whole genome shotgun (WGS) entry which is preliminary data.</text>
</comment>
<dbReference type="EMBL" id="MUYB01000021">
    <property type="protein sequence ID" value="OOS04151.1"/>
    <property type="molecule type" value="Genomic_DNA"/>
</dbReference>
<dbReference type="STRING" id="123822.B0188_05665"/>
<evidence type="ECO:0000313" key="2">
    <source>
        <dbReference type="EMBL" id="OOS04151.1"/>
    </source>
</evidence>
<evidence type="ECO:0000256" key="1">
    <source>
        <dbReference type="SAM" id="Phobius"/>
    </source>
</evidence>
<name>A0A1T0B322_9PAST</name>
<feature type="transmembrane region" description="Helical" evidence="1">
    <location>
        <begin position="80"/>
        <end position="100"/>
    </location>
</feature>
<keyword evidence="1" id="KW-1133">Transmembrane helix</keyword>
<protein>
    <submittedName>
        <fullName evidence="2">Phage holin, lambda family</fullName>
    </submittedName>
</protein>
<dbReference type="AlphaFoldDB" id="A0A1T0B322"/>
<feature type="transmembrane region" description="Helical" evidence="1">
    <location>
        <begin position="12"/>
        <end position="36"/>
    </location>
</feature>
<keyword evidence="3" id="KW-1185">Reference proteome</keyword>
<dbReference type="OrthoDB" id="6711255at2"/>
<evidence type="ECO:0000313" key="3">
    <source>
        <dbReference type="Proteomes" id="UP000190023"/>
    </source>
</evidence>
<gene>
    <name evidence="2" type="ORF">B0188_05665</name>
</gene>
<sequence>MPDKTPDVWTQIWAWLTLHFAHHNQTICGVVIAFLVSITKSFLYGKTDAVRRVIAEATLCSLIAGASQPVWIWLNLPANLITPFGAGLGLLGTSAVRQFILKFINRKAGMNNEQL</sequence>